<accession>A0A8T0Q238</accession>
<gene>
    <name evidence="1" type="ORF">PVAP13_7NG249417</name>
</gene>
<dbReference type="Proteomes" id="UP000823388">
    <property type="component" value="Chromosome 7N"/>
</dbReference>
<name>A0A8T0Q238_PANVG</name>
<evidence type="ECO:0000313" key="2">
    <source>
        <dbReference type="Proteomes" id="UP000823388"/>
    </source>
</evidence>
<proteinExistence type="predicted"/>
<organism evidence="1 2">
    <name type="scientific">Panicum virgatum</name>
    <name type="common">Blackwell switchgrass</name>
    <dbReference type="NCBI Taxonomy" id="38727"/>
    <lineage>
        <taxon>Eukaryota</taxon>
        <taxon>Viridiplantae</taxon>
        <taxon>Streptophyta</taxon>
        <taxon>Embryophyta</taxon>
        <taxon>Tracheophyta</taxon>
        <taxon>Spermatophyta</taxon>
        <taxon>Magnoliopsida</taxon>
        <taxon>Liliopsida</taxon>
        <taxon>Poales</taxon>
        <taxon>Poaceae</taxon>
        <taxon>PACMAD clade</taxon>
        <taxon>Panicoideae</taxon>
        <taxon>Panicodae</taxon>
        <taxon>Paniceae</taxon>
        <taxon>Panicinae</taxon>
        <taxon>Panicum</taxon>
        <taxon>Panicum sect. Hiantes</taxon>
    </lineage>
</organism>
<keyword evidence="2" id="KW-1185">Reference proteome</keyword>
<evidence type="ECO:0000313" key="1">
    <source>
        <dbReference type="EMBL" id="KAG2566709.1"/>
    </source>
</evidence>
<sequence>MKGTNDGTPPDQPKKHLLAADSSIAPKACVGRVPSGSCEPPLAQDRHGHCKQKEELAVPRAVIGCKQRVITAAPRARSFTSHMAAMRTLLKIWSALILVKYQCGPDSA</sequence>
<dbReference type="AlphaFoldDB" id="A0A8T0Q238"/>
<protein>
    <submittedName>
        <fullName evidence="1">Uncharacterized protein</fullName>
    </submittedName>
</protein>
<reference evidence="1" key="1">
    <citation type="submission" date="2020-05" db="EMBL/GenBank/DDBJ databases">
        <title>WGS assembly of Panicum virgatum.</title>
        <authorList>
            <person name="Lovell J.T."/>
            <person name="Jenkins J."/>
            <person name="Shu S."/>
            <person name="Juenger T.E."/>
            <person name="Schmutz J."/>
        </authorList>
    </citation>
    <scope>NUCLEOTIDE SEQUENCE</scope>
    <source>
        <strain evidence="1">AP13</strain>
    </source>
</reference>
<dbReference type="EMBL" id="CM029050">
    <property type="protein sequence ID" value="KAG2566709.1"/>
    <property type="molecule type" value="Genomic_DNA"/>
</dbReference>
<comment type="caution">
    <text evidence="1">The sequence shown here is derived from an EMBL/GenBank/DDBJ whole genome shotgun (WGS) entry which is preliminary data.</text>
</comment>